<sequence>MELRDEDLWIWLMHRAGKSQEWIAERMGVTQSAVSHRKKKIDDYFKGKIMGNRRQADSRAGRVGV</sequence>
<proteinExistence type="predicted"/>
<protein>
    <submittedName>
        <fullName evidence="1">Helix-turn-helix domain-containing protein</fullName>
    </submittedName>
</protein>
<evidence type="ECO:0000313" key="1">
    <source>
        <dbReference type="EMBL" id="MBN1572684.1"/>
    </source>
</evidence>
<dbReference type="EMBL" id="JAFGIX010000027">
    <property type="protein sequence ID" value="MBN1572684.1"/>
    <property type="molecule type" value="Genomic_DNA"/>
</dbReference>
<reference evidence="1" key="1">
    <citation type="journal article" date="2021" name="Environ. Microbiol.">
        <title>Genomic characterization of three novel Desulfobacterota classes expand the metabolic and phylogenetic diversity of the phylum.</title>
        <authorList>
            <person name="Murphy C.L."/>
            <person name="Biggerstaff J."/>
            <person name="Eichhorn A."/>
            <person name="Ewing E."/>
            <person name="Shahan R."/>
            <person name="Soriano D."/>
            <person name="Stewart S."/>
            <person name="VanMol K."/>
            <person name="Walker R."/>
            <person name="Walters P."/>
            <person name="Elshahed M.S."/>
            <person name="Youssef N.H."/>
        </authorList>
    </citation>
    <scope>NUCLEOTIDE SEQUENCE</scope>
    <source>
        <strain evidence="1">Zod_Metabat.24</strain>
    </source>
</reference>
<organism evidence="1 2">
    <name type="scientific">Candidatus Zymogenus saltonus</name>
    <dbReference type="NCBI Taxonomy" id="2844893"/>
    <lineage>
        <taxon>Bacteria</taxon>
        <taxon>Deltaproteobacteria</taxon>
        <taxon>Candidatus Zymogenia</taxon>
        <taxon>Candidatus Zymogeniales</taxon>
        <taxon>Candidatus Zymogenaceae</taxon>
        <taxon>Candidatus Zymogenus</taxon>
    </lineage>
</organism>
<accession>A0A9D8KEN5</accession>
<dbReference type="Proteomes" id="UP000809273">
    <property type="component" value="Unassembled WGS sequence"/>
</dbReference>
<gene>
    <name evidence="1" type="ORF">JW984_05740</name>
</gene>
<comment type="caution">
    <text evidence="1">The sequence shown here is derived from an EMBL/GenBank/DDBJ whole genome shotgun (WGS) entry which is preliminary data.</text>
</comment>
<dbReference type="AlphaFoldDB" id="A0A9D8KEN5"/>
<reference evidence="1" key="2">
    <citation type="submission" date="2021-01" db="EMBL/GenBank/DDBJ databases">
        <authorList>
            <person name="Hahn C.R."/>
            <person name="Youssef N.H."/>
            <person name="Elshahed M."/>
        </authorList>
    </citation>
    <scope>NUCLEOTIDE SEQUENCE</scope>
    <source>
        <strain evidence="1">Zod_Metabat.24</strain>
    </source>
</reference>
<name>A0A9D8KEN5_9DELT</name>
<evidence type="ECO:0000313" key="2">
    <source>
        <dbReference type="Proteomes" id="UP000809273"/>
    </source>
</evidence>